<dbReference type="Pfam" id="PF01124">
    <property type="entry name" value="MAPEG"/>
    <property type="match status" value="1"/>
</dbReference>
<evidence type="ECO:0000256" key="4">
    <source>
        <dbReference type="ARBA" id="ARBA00023136"/>
    </source>
</evidence>
<dbReference type="InterPro" id="IPR023352">
    <property type="entry name" value="MAPEG-like_dom_sf"/>
</dbReference>
<dbReference type="SUPFAM" id="SSF161084">
    <property type="entry name" value="MAPEG domain-like"/>
    <property type="match status" value="1"/>
</dbReference>
<dbReference type="InterPro" id="IPR001129">
    <property type="entry name" value="Membr-assoc_MAPEG"/>
</dbReference>
<name>A0A4U0TWN6_9PEZI</name>
<gene>
    <name evidence="5" type="ORF">B0A50_04224</name>
</gene>
<sequence>MAFGLGLVPHLFYTGRLMLASKGQMSIAHPRNNLENWKGKLPTAVWSQLSRARGAHLNSMEVFPLFAAAVVAGNVAKLPSQDLNDMGLSFLGARTLYMALYIGISNDVLAFARTGVYAWSIGIPLVALWRAGQNQVGRQE</sequence>
<dbReference type="Gene3D" id="1.20.120.550">
    <property type="entry name" value="Membrane associated eicosanoid/glutathione metabolism-like domain"/>
    <property type="match status" value="1"/>
</dbReference>
<accession>A0A4U0TWN6</accession>
<evidence type="ECO:0000256" key="3">
    <source>
        <dbReference type="ARBA" id="ARBA00022989"/>
    </source>
</evidence>
<keyword evidence="4" id="KW-0472">Membrane</keyword>
<dbReference type="Proteomes" id="UP000308549">
    <property type="component" value="Unassembled WGS sequence"/>
</dbReference>
<dbReference type="OrthoDB" id="2122304at2759"/>
<evidence type="ECO:0008006" key="7">
    <source>
        <dbReference type="Google" id="ProtNLM"/>
    </source>
</evidence>
<proteinExistence type="predicted"/>
<evidence type="ECO:0000256" key="1">
    <source>
        <dbReference type="ARBA" id="ARBA00004370"/>
    </source>
</evidence>
<reference evidence="5 6" key="1">
    <citation type="submission" date="2017-03" db="EMBL/GenBank/DDBJ databases">
        <title>Genomes of endolithic fungi from Antarctica.</title>
        <authorList>
            <person name="Coleine C."/>
            <person name="Masonjones S."/>
            <person name="Stajich J.E."/>
        </authorList>
    </citation>
    <scope>NUCLEOTIDE SEQUENCE [LARGE SCALE GENOMIC DNA]</scope>
    <source>
        <strain evidence="5 6">CCFEE 6315</strain>
    </source>
</reference>
<keyword evidence="2" id="KW-0812">Transmembrane</keyword>
<comment type="caution">
    <text evidence="5">The sequence shown here is derived from an EMBL/GenBank/DDBJ whole genome shotgun (WGS) entry which is preliminary data.</text>
</comment>
<dbReference type="AlphaFoldDB" id="A0A4U0TWN6"/>
<keyword evidence="3" id="KW-1133">Transmembrane helix</keyword>
<comment type="subcellular location">
    <subcellularLocation>
        <location evidence="1">Membrane</location>
    </subcellularLocation>
</comment>
<evidence type="ECO:0000256" key="2">
    <source>
        <dbReference type="ARBA" id="ARBA00022692"/>
    </source>
</evidence>
<protein>
    <recommendedName>
        <fullName evidence="7">MAPEG family protein</fullName>
    </recommendedName>
</protein>
<organism evidence="5 6">
    <name type="scientific">Salinomyces thailandicus</name>
    <dbReference type="NCBI Taxonomy" id="706561"/>
    <lineage>
        <taxon>Eukaryota</taxon>
        <taxon>Fungi</taxon>
        <taxon>Dikarya</taxon>
        <taxon>Ascomycota</taxon>
        <taxon>Pezizomycotina</taxon>
        <taxon>Dothideomycetes</taxon>
        <taxon>Dothideomycetidae</taxon>
        <taxon>Mycosphaerellales</taxon>
        <taxon>Teratosphaeriaceae</taxon>
        <taxon>Salinomyces</taxon>
    </lineage>
</organism>
<evidence type="ECO:0000313" key="5">
    <source>
        <dbReference type="EMBL" id="TKA26778.1"/>
    </source>
</evidence>
<keyword evidence="6" id="KW-1185">Reference proteome</keyword>
<dbReference type="EMBL" id="NAJL01000026">
    <property type="protein sequence ID" value="TKA26778.1"/>
    <property type="molecule type" value="Genomic_DNA"/>
</dbReference>
<evidence type="ECO:0000313" key="6">
    <source>
        <dbReference type="Proteomes" id="UP000308549"/>
    </source>
</evidence>
<dbReference type="PANTHER" id="PTHR35371">
    <property type="entry name" value="INNER MEMBRANE PROTEIN"/>
    <property type="match status" value="1"/>
</dbReference>
<dbReference type="GO" id="GO:0016020">
    <property type="term" value="C:membrane"/>
    <property type="evidence" value="ECO:0007669"/>
    <property type="project" value="UniProtKB-SubCell"/>
</dbReference>
<dbReference type="PANTHER" id="PTHR35371:SF1">
    <property type="entry name" value="BLR7753 PROTEIN"/>
    <property type="match status" value="1"/>
</dbReference>